<dbReference type="AlphaFoldDB" id="A0A1H5V3U2"/>
<reference evidence="2" key="1">
    <citation type="submission" date="2016-10" db="EMBL/GenBank/DDBJ databases">
        <authorList>
            <person name="Varghese N."/>
            <person name="Submissions S."/>
        </authorList>
    </citation>
    <scope>NUCLEOTIDE SEQUENCE [LARGE SCALE GENOMIC DNA]</scope>
    <source>
        <strain evidence="2">CGMCC 1.9230</strain>
    </source>
</reference>
<keyword evidence="2" id="KW-1185">Reference proteome</keyword>
<dbReference type="SUPFAM" id="SSF52402">
    <property type="entry name" value="Adenine nucleotide alpha hydrolases-like"/>
    <property type="match status" value="1"/>
</dbReference>
<accession>A0A1H5V3U2</accession>
<organism evidence="1 2">
    <name type="scientific">Flavobacterium urumqiense</name>
    <dbReference type="NCBI Taxonomy" id="935224"/>
    <lineage>
        <taxon>Bacteria</taxon>
        <taxon>Pseudomonadati</taxon>
        <taxon>Bacteroidota</taxon>
        <taxon>Flavobacteriia</taxon>
        <taxon>Flavobacteriales</taxon>
        <taxon>Flavobacteriaceae</taxon>
        <taxon>Flavobacterium</taxon>
    </lineage>
</organism>
<dbReference type="Proteomes" id="UP000236737">
    <property type="component" value="Unassembled WGS sequence"/>
</dbReference>
<dbReference type="RefSeq" id="WP_159916653.1">
    <property type="nucleotide sequence ID" value="NZ_FNVP01000003.1"/>
</dbReference>
<dbReference type="InterPro" id="IPR014729">
    <property type="entry name" value="Rossmann-like_a/b/a_fold"/>
</dbReference>
<dbReference type="EMBL" id="FNVP01000003">
    <property type="protein sequence ID" value="SEF81903.1"/>
    <property type="molecule type" value="Genomic_DNA"/>
</dbReference>
<evidence type="ECO:0000313" key="2">
    <source>
        <dbReference type="Proteomes" id="UP000236737"/>
    </source>
</evidence>
<sequence length="47" mass="5324">MNFVTSWSGGKDSCYAGIQAIQQGFNTLSYCFKLPLPLTFNIEIKKY</sequence>
<dbReference type="OrthoDB" id="3572539at2"/>
<evidence type="ECO:0000313" key="1">
    <source>
        <dbReference type="EMBL" id="SEF81903.1"/>
    </source>
</evidence>
<name>A0A1H5V3U2_9FLAO</name>
<evidence type="ECO:0008006" key="3">
    <source>
        <dbReference type="Google" id="ProtNLM"/>
    </source>
</evidence>
<dbReference type="Gene3D" id="3.40.50.620">
    <property type="entry name" value="HUPs"/>
    <property type="match status" value="1"/>
</dbReference>
<gene>
    <name evidence="1" type="ORF">SAMN04488130_10346</name>
</gene>
<protein>
    <recommendedName>
        <fullName evidence="3">Diphthamide synthase domain-containing protein</fullName>
    </recommendedName>
</protein>
<proteinExistence type="predicted"/>